<comment type="caution">
    <text evidence="3">The sequence shown here is derived from an EMBL/GenBank/DDBJ whole genome shotgun (WGS) entry which is preliminary data.</text>
</comment>
<feature type="compositionally biased region" description="Gly residues" evidence="1">
    <location>
        <begin position="150"/>
        <end position="160"/>
    </location>
</feature>
<evidence type="ECO:0000313" key="4">
    <source>
        <dbReference type="Proteomes" id="UP001054854"/>
    </source>
</evidence>
<dbReference type="Proteomes" id="UP001054854">
    <property type="component" value="Unassembled WGS sequence"/>
</dbReference>
<dbReference type="Pfam" id="PF01609">
    <property type="entry name" value="DDE_Tnp_1"/>
    <property type="match status" value="1"/>
</dbReference>
<keyword evidence="4" id="KW-1185">Reference proteome</keyword>
<feature type="domain" description="Transposase IS4-like" evidence="2">
    <location>
        <begin position="28"/>
        <end position="115"/>
    </location>
</feature>
<feature type="compositionally biased region" description="Basic and acidic residues" evidence="1">
    <location>
        <begin position="1"/>
        <end position="10"/>
    </location>
</feature>
<dbReference type="EMBL" id="BNEK01000002">
    <property type="protein sequence ID" value="GHJ26161.1"/>
    <property type="molecule type" value="Genomic_DNA"/>
</dbReference>
<dbReference type="InterPro" id="IPR002559">
    <property type="entry name" value="Transposase_11"/>
</dbReference>
<feature type="region of interest" description="Disordered" evidence="1">
    <location>
        <begin position="1"/>
        <end position="41"/>
    </location>
</feature>
<proteinExistence type="predicted"/>
<reference evidence="3" key="1">
    <citation type="submission" date="2024-05" db="EMBL/GenBank/DDBJ databases">
        <title>Whole genome shotgun sequence of Streptomyces hygroscopicus NBRC 113678.</title>
        <authorList>
            <person name="Komaki H."/>
            <person name="Tamura T."/>
        </authorList>
    </citation>
    <scope>NUCLEOTIDE SEQUENCE</scope>
    <source>
        <strain evidence="3">N11-34</strain>
    </source>
</reference>
<protein>
    <recommendedName>
        <fullName evidence="2">Transposase IS4-like domain-containing protein</fullName>
    </recommendedName>
</protein>
<evidence type="ECO:0000256" key="1">
    <source>
        <dbReference type="SAM" id="MobiDB-lite"/>
    </source>
</evidence>
<evidence type="ECO:0000259" key="2">
    <source>
        <dbReference type="Pfam" id="PF01609"/>
    </source>
</evidence>
<organism evidence="3 4">
    <name type="scientific">Streptomyces hygroscopicus</name>
    <dbReference type="NCBI Taxonomy" id="1912"/>
    <lineage>
        <taxon>Bacteria</taxon>
        <taxon>Bacillati</taxon>
        <taxon>Actinomycetota</taxon>
        <taxon>Actinomycetes</taxon>
        <taxon>Kitasatosporales</taxon>
        <taxon>Streptomycetaceae</taxon>
        <taxon>Streptomyces</taxon>
        <taxon>Streptomyces violaceusniger group</taxon>
    </lineage>
</organism>
<feature type="compositionally biased region" description="Low complexity" evidence="1">
    <location>
        <begin position="122"/>
        <end position="136"/>
    </location>
</feature>
<name>A0ABQ3TS58_STRHY</name>
<accession>A0ABQ3TS58</accession>
<feature type="region of interest" description="Disordered" evidence="1">
    <location>
        <begin position="106"/>
        <end position="182"/>
    </location>
</feature>
<evidence type="ECO:0000313" key="3">
    <source>
        <dbReference type="EMBL" id="GHJ26161.1"/>
    </source>
</evidence>
<feature type="compositionally biased region" description="Basic residues" evidence="1">
    <location>
        <begin position="106"/>
        <end position="121"/>
    </location>
</feature>
<gene>
    <name evidence="3" type="ORF">TPA0910_05940</name>
</gene>
<sequence length="182" mass="19004">MQDRGQHDEGGIAFSHVRAARRGGESGPSPVDRARPGGKHHVITDARGVPLAVSSTGGGRNDVTPSPPLLEKIPAVAGVVGRPGRRPDMLLADRCYDHGTYRRLVRQRGIRRASRSPRRAPRNSPAGAPHFPAGAPRNGSPVSVRPRGGEPSGPGGGGCGKHPVRAVGTGIRHTVRSVPHEG</sequence>